<comment type="similarity">
    <text evidence="1">Belongs to the CIA30 family.</text>
</comment>
<proteinExistence type="inferred from homology"/>
<organism evidence="3 4">
    <name type="scientific">Psychroflexus gondwanensis ACAM 44</name>
    <dbReference type="NCBI Taxonomy" id="1189619"/>
    <lineage>
        <taxon>Bacteria</taxon>
        <taxon>Pseudomonadati</taxon>
        <taxon>Bacteroidota</taxon>
        <taxon>Flavobacteriia</taxon>
        <taxon>Flavobacteriales</taxon>
        <taxon>Flavobacteriaceae</taxon>
        <taxon>Psychroflexus</taxon>
    </lineage>
</organism>
<feature type="domain" description="NADH:ubiquinone oxidoreductase intermediate-associated protein 30" evidence="2">
    <location>
        <begin position="8"/>
        <end position="158"/>
    </location>
</feature>
<keyword evidence="4" id="KW-1185">Reference proteome</keyword>
<evidence type="ECO:0000313" key="4">
    <source>
        <dbReference type="Proteomes" id="UP000012317"/>
    </source>
</evidence>
<dbReference type="RefSeq" id="WP_003434857.1">
    <property type="nucleotide sequence ID" value="NZ_APLF01000001.1"/>
</dbReference>
<dbReference type="Proteomes" id="UP000012317">
    <property type="component" value="Unassembled WGS sequence"/>
</dbReference>
<dbReference type="eggNOG" id="COG0702">
    <property type="taxonomic scope" value="Bacteria"/>
</dbReference>
<comment type="caution">
    <text evidence="3">The sequence shown here is derived from an EMBL/GenBank/DDBJ whole genome shotgun (WGS) entry which is preliminary data.</text>
</comment>
<evidence type="ECO:0000313" key="3">
    <source>
        <dbReference type="EMBL" id="EMY82619.1"/>
    </source>
</evidence>
<dbReference type="Pfam" id="PF08547">
    <property type="entry name" value="CIA30"/>
    <property type="match status" value="1"/>
</dbReference>
<dbReference type="InterPro" id="IPR008979">
    <property type="entry name" value="Galactose-bd-like_sf"/>
</dbReference>
<accession>N1WZV8</accession>
<evidence type="ECO:0000259" key="2">
    <source>
        <dbReference type="Pfam" id="PF08547"/>
    </source>
</evidence>
<dbReference type="PANTHER" id="PTHR13194">
    <property type="entry name" value="COMPLEX I INTERMEDIATE-ASSOCIATED PROTEIN 30"/>
    <property type="match status" value="1"/>
</dbReference>
<dbReference type="AlphaFoldDB" id="N1WZV8"/>
<dbReference type="PANTHER" id="PTHR13194:SF19">
    <property type="entry name" value="NAD(P)-BINDING ROSSMANN-FOLD SUPERFAMILY PROTEIN"/>
    <property type="match status" value="1"/>
</dbReference>
<evidence type="ECO:0000256" key="1">
    <source>
        <dbReference type="ARBA" id="ARBA00007884"/>
    </source>
</evidence>
<dbReference type="EMBL" id="APLF01000001">
    <property type="protein sequence ID" value="EMY82619.1"/>
    <property type="molecule type" value="Genomic_DNA"/>
</dbReference>
<dbReference type="InterPro" id="IPR039131">
    <property type="entry name" value="NDUFAF1"/>
</dbReference>
<reference evidence="3 4" key="1">
    <citation type="journal article" date="2014" name="Genome Biol. Evol.">
        <title>Extensive gene acquisition in the extremely psychrophilic bacterial species Psychroflexus torquis and the link to sea-ice ecosystem specialism.</title>
        <authorList>
            <person name="Feng S."/>
            <person name="Powell S.M."/>
            <person name="Wilson R."/>
            <person name="Bowman J.P."/>
        </authorList>
    </citation>
    <scope>NUCLEOTIDE SEQUENCE [LARGE SCALE GENOMIC DNA]</scope>
    <source>
        <strain evidence="3 4">ACAM 44</strain>
    </source>
</reference>
<dbReference type="InterPro" id="IPR013857">
    <property type="entry name" value="NADH-UbQ_OxRdtase-assoc_prot30"/>
</dbReference>
<sequence>MAQEQLIYDFNSSENLENWTIVNDGVMGGLSSSTMSLNEEGHGVFTGKISLKNNGGFASVRHFTNMSNVGSYKYIILKVRGNPSTYQFRLKKERGDYYSYVNSFEVTPTWKTVKLEISAFYPTYRGRSLDLPNFNAESIEEVTFLIGNKAVEEFKLEIDKIFLSN</sequence>
<dbReference type="PATRIC" id="fig|1189619.4.peg.161"/>
<protein>
    <submittedName>
        <fullName evidence="3">Complex I intermediate-associated (CIA30)-like protein</fullName>
    </submittedName>
</protein>
<dbReference type="Gene3D" id="2.60.120.260">
    <property type="entry name" value="Galactose-binding domain-like"/>
    <property type="match status" value="1"/>
</dbReference>
<dbReference type="SUPFAM" id="SSF49785">
    <property type="entry name" value="Galactose-binding domain-like"/>
    <property type="match status" value="1"/>
</dbReference>
<gene>
    <name evidence="3" type="ORF">pgond44_00805</name>
</gene>
<name>N1WZV8_9FLAO</name>
<dbReference type="STRING" id="1189619.pgond44_00805"/>